<dbReference type="InterPro" id="IPR027389">
    <property type="entry name" value="B_mannosylTrfase_Bre-3/Egh"/>
</dbReference>
<dbReference type="Proteomes" id="UP001212152">
    <property type="component" value="Unassembled WGS sequence"/>
</dbReference>
<evidence type="ECO:0000313" key="5">
    <source>
        <dbReference type="Proteomes" id="UP001212152"/>
    </source>
</evidence>
<dbReference type="GO" id="GO:0016747">
    <property type="term" value="F:acyltransferase activity, transferring groups other than amino-acyl groups"/>
    <property type="evidence" value="ECO:0007669"/>
    <property type="project" value="InterPro"/>
</dbReference>
<protein>
    <recommendedName>
        <fullName evidence="3">Acyltransferase 3 domain-containing protein</fullName>
    </recommendedName>
</protein>
<feature type="domain" description="Acyltransferase 3" evidence="3">
    <location>
        <begin position="47"/>
        <end position="426"/>
    </location>
</feature>
<evidence type="ECO:0000256" key="2">
    <source>
        <dbReference type="SAM" id="Phobius"/>
    </source>
</evidence>
<feature type="transmembrane region" description="Helical" evidence="2">
    <location>
        <begin position="250"/>
        <end position="275"/>
    </location>
</feature>
<feature type="transmembrane region" description="Helical" evidence="2">
    <location>
        <begin position="177"/>
        <end position="194"/>
    </location>
</feature>
<dbReference type="PANTHER" id="PTHR16779">
    <property type="entry name" value="BETA-1,4-MANNOSYLTRANSFERASE EGH"/>
    <property type="match status" value="1"/>
</dbReference>
<proteinExistence type="predicted"/>
<dbReference type="EMBL" id="JADGJQ010000108">
    <property type="protein sequence ID" value="KAJ3169368.1"/>
    <property type="molecule type" value="Genomic_DNA"/>
</dbReference>
<feature type="transmembrane region" description="Helical" evidence="2">
    <location>
        <begin position="134"/>
        <end position="157"/>
    </location>
</feature>
<dbReference type="AlphaFoldDB" id="A0AAD5TD72"/>
<dbReference type="Pfam" id="PF01757">
    <property type="entry name" value="Acyl_transf_3"/>
    <property type="match status" value="1"/>
</dbReference>
<gene>
    <name evidence="4" type="ORF">HDU87_000643</name>
</gene>
<feature type="transmembrane region" description="Helical" evidence="2">
    <location>
        <begin position="94"/>
        <end position="114"/>
    </location>
</feature>
<sequence>MFDAESSFNKYNESAESAGNSKWNSWLPGRKVTPTREGEATTRQKIVYLEGLRGVAALMVAVSHYVEATIMYSPAHAENVTQNQSRFWNLFYNGHWAVTIFFLLSGRVLPLGIFSSPSPVRTTAAAAFRRPFRLALPVVAASIIVIIAGAGGAWKHLAAADIIFETPFWSAVAPDHTAFGGLGGFIIYISNLLTRPSASVMEAAALSKLYPLGVIWTIPLEYLNSNLVYLFAIIILGVAPDDHRKRRFGLYAVMIFYLWWNTSWTATFFMGMVLADLTVSGRMATWRLQLGQLKGNLMAIPLLVFAVVLLTVGGVSRGVDEGTNSWVIYHGVKGFEGGPAQVTEPTTSVTISAALSLIAIEFSPVMQWIFSSPPIAFLGKISFGLYLLHGITLLGVMPQYFSYADERMSFWGMWISGLVIFLLLAAAQGAIFYVAIDKTSVRFARWLHQALFAKPMHRSLRFGKEATVPLADNGQSEIAISTVGRAERTNGLDAWSAGR</sequence>
<feature type="transmembrane region" description="Helical" evidence="2">
    <location>
        <begin position="214"/>
        <end position="238"/>
    </location>
</feature>
<dbReference type="GO" id="GO:0019187">
    <property type="term" value="F:beta-1,4-mannosyltransferase activity"/>
    <property type="evidence" value="ECO:0007669"/>
    <property type="project" value="InterPro"/>
</dbReference>
<dbReference type="GO" id="GO:0005737">
    <property type="term" value="C:cytoplasm"/>
    <property type="evidence" value="ECO:0007669"/>
    <property type="project" value="TreeGrafter"/>
</dbReference>
<dbReference type="InterPro" id="IPR002656">
    <property type="entry name" value="Acyl_transf_3_dom"/>
</dbReference>
<accession>A0AAD5TD72</accession>
<keyword evidence="2" id="KW-0472">Membrane</keyword>
<comment type="caution">
    <text evidence="4">The sequence shown here is derived from an EMBL/GenBank/DDBJ whole genome shotgun (WGS) entry which is preliminary data.</text>
</comment>
<keyword evidence="2" id="KW-1133">Transmembrane helix</keyword>
<feature type="compositionally biased region" description="Polar residues" evidence="1">
    <location>
        <begin position="15"/>
        <end position="24"/>
    </location>
</feature>
<name>A0AAD5TD72_9FUNG</name>
<keyword evidence="5" id="KW-1185">Reference proteome</keyword>
<feature type="transmembrane region" description="Helical" evidence="2">
    <location>
        <begin position="413"/>
        <end position="436"/>
    </location>
</feature>
<reference evidence="4" key="1">
    <citation type="submission" date="2020-05" db="EMBL/GenBank/DDBJ databases">
        <title>Phylogenomic resolution of chytrid fungi.</title>
        <authorList>
            <person name="Stajich J.E."/>
            <person name="Amses K."/>
            <person name="Simmons R."/>
            <person name="Seto K."/>
            <person name="Myers J."/>
            <person name="Bonds A."/>
            <person name="Quandt C.A."/>
            <person name="Barry K."/>
            <person name="Liu P."/>
            <person name="Grigoriev I."/>
            <person name="Longcore J.E."/>
            <person name="James T.Y."/>
        </authorList>
    </citation>
    <scope>NUCLEOTIDE SEQUENCE</scope>
    <source>
        <strain evidence="4">JEL0379</strain>
    </source>
</reference>
<dbReference type="PANTHER" id="PTHR16779:SF1">
    <property type="entry name" value="BETA-1,4-MANNOSYLTRANSFERASE EGH"/>
    <property type="match status" value="1"/>
</dbReference>
<keyword evidence="2" id="KW-0812">Transmembrane</keyword>
<evidence type="ECO:0000259" key="3">
    <source>
        <dbReference type="Pfam" id="PF01757"/>
    </source>
</evidence>
<evidence type="ECO:0000313" key="4">
    <source>
        <dbReference type="EMBL" id="KAJ3169368.1"/>
    </source>
</evidence>
<feature type="region of interest" description="Disordered" evidence="1">
    <location>
        <begin position="15"/>
        <end position="38"/>
    </location>
</feature>
<feature type="transmembrane region" description="Helical" evidence="2">
    <location>
        <begin position="383"/>
        <end position="401"/>
    </location>
</feature>
<organism evidence="4 5">
    <name type="scientific">Geranomyces variabilis</name>
    <dbReference type="NCBI Taxonomy" id="109894"/>
    <lineage>
        <taxon>Eukaryota</taxon>
        <taxon>Fungi</taxon>
        <taxon>Fungi incertae sedis</taxon>
        <taxon>Chytridiomycota</taxon>
        <taxon>Chytridiomycota incertae sedis</taxon>
        <taxon>Chytridiomycetes</taxon>
        <taxon>Spizellomycetales</taxon>
        <taxon>Powellomycetaceae</taxon>
        <taxon>Geranomyces</taxon>
    </lineage>
</organism>
<feature type="transmembrane region" description="Helical" evidence="2">
    <location>
        <begin position="296"/>
        <end position="316"/>
    </location>
</feature>
<evidence type="ECO:0000256" key="1">
    <source>
        <dbReference type="SAM" id="MobiDB-lite"/>
    </source>
</evidence>